<sequence>MFFPVDSLRRGGRFYLCWIADSWPLRFANLPQNQLWSHDIRRICDDLLEVVNTESGRPNNRFSLRLTSQLLRGLVRVYQRKTNLLMGNICMINAKVTKHINKKYTFEEIDEKRVRRAVVTLKAPLELFLPHEELHENEQRVETMIENNTNVVSNIQEITLRENEIPAFQPPTDGFGEENAEQAIQMLTDRTMEMILQQTDASTTHSGLDLPMETTDKSQDRSRFVAPDARMERISEQDITVFGRLPPAVHPSSPVPFVLIPYNKEMEVDPNVPQVPAREEPQIPEEMELEELDNLQHTRRRRARKFIIDKRTKISSTFFRSRLDNDAVELRCETPYDDTIEIRLPWEEYVRRPAHCGRHVYSLLAFGLTQLYQRSLNINLDRIPLATRELQEAMTYRRPIREPLETVVEEVELVVQERPQPRMQELLEAKISKENTLNITEPRVSVPPMEVDISDLPTQILPQESVQPGKRKSQEVLSSPKRQAVGVAYIRRGMDIRDIEADKENIPENIDENRRLSQSNLDPQLRIVAQVLRETGLNDESERVLRGSNGRKLSSRGSSETPLGSLDRTKVSLGDSEPPTESMRLIREEWGILGTIEKILLFYHHDRYPTTVRTLIAAGPLVPGKESIIAARCFVSILCLKQRGIIRIHKDPKTLEIRHIEVGERIKNGR</sequence>
<protein>
    <submittedName>
        <fullName evidence="1">Uncharacterized protein</fullName>
    </submittedName>
</protein>
<organism evidence="1 2">
    <name type="scientific">Dendrolimus kikuchii</name>
    <dbReference type="NCBI Taxonomy" id="765133"/>
    <lineage>
        <taxon>Eukaryota</taxon>
        <taxon>Metazoa</taxon>
        <taxon>Ecdysozoa</taxon>
        <taxon>Arthropoda</taxon>
        <taxon>Hexapoda</taxon>
        <taxon>Insecta</taxon>
        <taxon>Pterygota</taxon>
        <taxon>Neoptera</taxon>
        <taxon>Endopterygota</taxon>
        <taxon>Lepidoptera</taxon>
        <taxon>Glossata</taxon>
        <taxon>Ditrysia</taxon>
        <taxon>Bombycoidea</taxon>
        <taxon>Lasiocampidae</taxon>
        <taxon>Dendrolimus</taxon>
    </lineage>
</organism>
<dbReference type="EMBL" id="CM034401">
    <property type="protein sequence ID" value="KAJ0175770.1"/>
    <property type="molecule type" value="Genomic_DNA"/>
</dbReference>
<name>A0ACC1CVT9_9NEOP</name>
<keyword evidence="2" id="KW-1185">Reference proteome</keyword>
<proteinExistence type="predicted"/>
<accession>A0ACC1CVT9</accession>
<gene>
    <name evidence="1" type="ORF">K1T71_008929</name>
</gene>
<dbReference type="Proteomes" id="UP000824533">
    <property type="component" value="Linkage Group LG15"/>
</dbReference>
<reference evidence="1 2" key="1">
    <citation type="journal article" date="2021" name="Front. Genet.">
        <title>Chromosome-Level Genome Assembly Reveals Significant Gene Expansion in the Toll and IMD Signaling Pathways of Dendrolimus kikuchii.</title>
        <authorList>
            <person name="Zhou J."/>
            <person name="Wu P."/>
            <person name="Xiong Z."/>
            <person name="Liu N."/>
            <person name="Zhao N."/>
            <person name="Ji M."/>
            <person name="Qiu Y."/>
            <person name="Yang B."/>
        </authorList>
    </citation>
    <scope>NUCLEOTIDE SEQUENCE [LARGE SCALE GENOMIC DNA]</scope>
    <source>
        <strain evidence="1">Ann1</strain>
    </source>
</reference>
<evidence type="ECO:0000313" key="2">
    <source>
        <dbReference type="Proteomes" id="UP000824533"/>
    </source>
</evidence>
<comment type="caution">
    <text evidence="1">The sequence shown here is derived from an EMBL/GenBank/DDBJ whole genome shotgun (WGS) entry which is preliminary data.</text>
</comment>
<evidence type="ECO:0000313" key="1">
    <source>
        <dbReference type="EMBL" id="KAJ0175770.1"/>
    </source>
</evidence>